<organism evidence="3 4">
    <name type="scientific">Thermoanaerobacter pentosaceus</name>
    <dbReference type="NCBI Taxonomy" id="694059"/>
    <lineage>
        <taxon>Bacteria</taxon>
        <taxon>Bacillati</taxon>
        <taxon>Bacillota</taxon>
        <taxon>Clostridia</taxon>
        <taxon>Thermoanaerobacterales</taxon>
        <taxon>Thermoanaerobacteraceae</taxon>
        <taxon>Thermoanaerobacter</taxon>
    </lineage>
</organism>
<feature type="transmembrane region" description="Helical" evidence="2">
    <location>
        <begin position="46"/>
        <end position="67"/>
    </location>
</feature>
<feature type="transmembrane region" description="Helical" evidence="2">
    <location>
        <begin position="23"/>
        <end position="39"/>
    </location>
</feature>
<keyword evidence="2" id="KW-0812">Transmembrane</keyword>
<feature type="compositionally biased region" description="Basic and acidic residues" evidence="1">
    <location>
        <begin position="174"/>
        <end position="184"/>
    </location>
</feature>
<evidence type="ECO:0000313" key="3">
    <source>
        <dbReference type="EMBL" id="MDP9750357.1"/>
    </source>
</evidence>
<keyword evidence="2" id="KW-1133">Transmembrane helix</keyword>
<protein>
    <submittedName>
        <fullName evidence="3">Uncharacterized protein</fullName>
    </submittedName>
</protein>
<gene>
    <name evidence="3" type="ORF">J2S24_000825</name>
</gene>
<reference evidence="3 4" key="1">
    <citation type="submission" date="2023-07" db="EMBL/GenBank/DDBJ databases">
        <title>Genomic Encyclopedia of Type Strains, Phase IV (KMG-IV): sequencing the most valuable type-strain genomes for metagenomic binning, comparative biology and taxonomic classification.</title>
        <authorList>
            <person name="Goeker M."/>
        </authorList>
    </citation>
    <scope>NUCLEOTIDE SEQUENCE [LARGE SCALE GENOMIC DNA]</scope>
    <source>
        <strain evidence="3 4">DSM 25963</strain>
    </source>
</reference>
<sequence length="184" mass="21780">MWPFGTPFEAIIRLLGKILSIEPRYAFFMIAFVIISYFFSRFIVFAIYSIPAGFVVVSTAHYFWYHILKKPITHEYDRYWAAASFAMAAVIFAAAYIYDINRHKRYLALLRNVNTTVQPQQNIIQNQIQSGYANQYGYAQMNEQVYYQHQFQLPTMVPDQKPETPTRRIGFSYPEKEDSRKNRR</sequence>
<comment type="caution">
    <text evidence="3">The sequence shown here is derived from an EMBL/GenBank/DDBJ whole genome shotgun (WGS) entry which is preliminary data.</text>
</comment>
<evidence type="ECO:0000256" key="1">
    <source>
        <dbReference type="SAM" id="MobiDB-lite"/>
    </source>
</evidence>
<feature type="region of interest" description="Disordered" evidence="1">
    <location>
        <begin position="157"/>
        <end position="184"/>
    </location>
</feature>
<accession>A0ABT9M2K5</accession>
<name>A0ABT9M2K5_9THEO</name>
<feature type="transmembrane region" description="Helical" evidence="2">
    <location>
        <begin position="79"/>
        <end position="98"/>
    </location>
</feature>
<dbReference type="Proteomes" id="UP001223886">
    <property type="component" value="Unassembled WGS sequence"/>
</dbReference>
<evidence type="ECO:0000256" key="2">
    <source>
        <dbReference type="SAM" id="Phobius"/>
    </source>
</evidence>
<keyword evidence="4" id="KW-1185">Reference proteome</keyword>
<dbReference type="RefSeq" id="WP_307680970.1">
    <property type="nucleotide sequence ID" value="NZ_JAURUP010000006.1"/>
</dbReference>
<keyword evidence="2" id="KW-0472">Membrane</keyword>
<evidence type="ECO:0000313" key="4">
    <source>
        <dbReference type="Proteomes" id="UP001223886"/>
    </source>
</evidence>
<dbReference type="EMBL" id="JAURUP010000006">
    <property type="protein sequence ID" value="MDP9750357.1"/>
    <property type="molecule type" value="Genomic_DNA"/>
</dbReference>
<proteinExistence type="predicted"/>